<dbReference type="GO" id="GO:0000981">
    <property type="term" value="F:DNA-binding transcription factor activity, RNA polymerase II-specific"/>
    <property type="evidence" value="ECO:0007669"/>
    <property type="project" value="TreeGrafter"/>
</dbReference>
<feature type="domain" description="HTH myb-type" evidence="8">
    <location>
        <begin position="165"/>
        <end position="220"/>
    </location>
</feature>
<evidence type="ECO:0000256" key="1">
    <source>
        <dbReference type="ARBA" id="ARBA00004123"/>
    </source>
</evidence>
<feature type="region of interest" description="Disordered" evidence="6">
    <location>
        <begin position="1"/>
        <end position="26"/>
    </location>
</feature>
<dbReference type="InterPro" id="IPR001005">
    <property type="entry name" value="SANT/Myb"/>
</dbReference>
<dbReference type="EMBL" id="AP019302">
    <property type="protein sequence ID" value="BBH04669.1"/>
    <property type="molecule type" value="Genomic_DNA"/>
</dbReference>
<evidence type="ECO:0000256" key="4">
    <source>
        <dbReference type="ARBA" id="ARBA00023125"/>
    </source>
</evidence>
<accession>A0A4Y1RK98</accession>
<feature type="compositionally biased region" description="Polar residues" evidence="6">
    <location>
        <begin position="287"/>
        <end position="300"/>
    </location>
</feature>
<feature type="compositionally biased region" description="Basic residues" evidence="6">
    <location>
        <begin position="265"/>
        <end position="276"/>
    </location>
</feature>
<organism evidence="9">
    <name type="scientific">Prunus dulcis</name>
    <name type="common">Almond</name>
    <name type="synonym">Amygdalus dulcis</name>
    <dbReference type="NCBI Taxonomy" id="3755"/>
    <lineage>
        <taxon>Eukaryota</taxon>
        <taxon>Viridiplantae</taxon>
        <taxon>Streptophyta</taxon>
        <taxon>Embryophyta</taxon>
        <taxon>Tracheophyta</taxon>
        <taxon>Spermatophyta</taxon>
        <taxon>Magnoliopsida</taxon>
        <taxon>eudicotyledons</taxon>
        <taxon>Gunneridae</taxon>
        <taxon>Pentapetalae</taxon>
        <taxon>rosids</taxon>
        <taxon>fabids</taxon>
        <taxon>Rosales</taxon>
        <taxon>Rosaceae</taxon>
        <taxon>Amygdaloideae</taxon>
        <taxon>Amygdaleae</taxon>
        <taxon>Prunus</taxon>
    </lineage>
</organism>
<keyword evidence="4" id="KW-0238">DNA-binding</keyword>
<dbReference type="Pfam" id="PF13921">
    <property type="entry name" value="Myb_DNA-bind_6"/>
    <property type="match status" value="1"/>
</dbReference>
<dbReference type="CDD" id="cd00167">
    <property type="entry name" value="SANT"/>
    <property type="match status" value="2"/>
</dbReference>
<feature type="domain" description="Myb-like" evidence="7">
    <location>
        <begin position="217"/>
        <end position="267"/>
    </location>
</feature>
<feature type="compositionally biased region" description="Low complexity" evidence="6">
    <location>
        <begin position="1"/>
        <end position="12"/>
    </location>
</feature>
<dbReference type="Gene3D" id="1.10.10.60">
    <property type="entry name" value="Homeodomain-like"/>
    <property type="match status" value="2"/>
</dbReference>
<feature type="region of interest" description="Disordered" evidence="6">
    <location>
        <begin position="255"/>
        <end position="340"/>
    </location>
</feature>
<dbReference type="SUPFAM" id="SSF46689">
    <property type="entry name" value="Homeodomain-like"/>
    <property type="match status" value="1"/>
</dbReference>
<keyword evidence="2" id="KW-0677">Repeat</keyword>
<dbReference type="PROSITE" id="PS50090">
    <property type="entry name" value="MYB_LIKE"/>
    <property type="match status" value="2"/>
</dbReference>
<name>A0A4Y1RK98_PRUDU</name>
<feature type="domain" description="HTH myb-type" evidence="8">
    <location>
        <begin position="221"/>
        <end position="271"/>
    </location>
</feature>
<feature type="domain" description="Myb-like" evidence="7">
    <location>
        <begin position="165"/>
        <end position="216"/>
    </location>
</feature>
<feature type="compositionally biased region" description="Low complexity" evidence="6">
    <location>
        <begin position="303"/>
        <end position="335"/>
    </location>
</feature>
<evidence type="ECO:0000256" key="2">
    <source>
        <dbReference type="ARBA" id="ARBA00022737"/>
    </source>
</evidence>
<dbReference type="PANTHER" id="PTHR45614:SF218">
    <property type="entry name" value="TRANSCRIPTION FACTOR MYB119-RELATED"/>
    <property type="match status" value="1"/>
</dbReference>
<evidence type="ECO:0000259" key="8">
    <source>
        <dbReference type="PROSITE" id="PS51294"/>
    </source>
</evidence>
<dbReference type="GO" id="GO:0000978">
    <property type="term" value="F:RNA polymerase II cis-regulatory region sequence-specific DNA binding"/>
    <property type="evidence" value="ECO:0007669"/>
    <property type="project" value="TreeGrafter"/>
</dbReference>
<sequence>MGHSSSTVSSMEGEGGGEEGSGGYGVYGLINNTQPHHPHHHHQNMHRTGPPLTAIDRFLWGSQSNFSHQNNASSKANVVSTNGLLGFSSFGGAIGHEASCWPSYGAGAQYPQEVSFLDGLLGDHGEALMMSWSGQAEKNPNTGFIEEAKVSERRVGKRARKGLTAAALIKGQWTDEEDRKLIRLVKQYGVRKWAQIAEKLVGRAGKQCRERWHNHLRPDIKKDSWTEEEETILVDAHTEVGNRWAEIAKRIPGRTENAIKNHWNATKRRQNSRRKNRQAEGKDGNNNKKPQSSILQNYIRSKNLMSNNNNNNNNNSSPNVSTMSNNTPTSSSTLSHENPSKTHLNILATEPSDHSTTSNSCDSPLNLGDTLYNDEELHFMQTFFTNNVHTFNPHQQQPSHSIDSSNNSNNIGLIVSPVEPTQNAINPTTSTTPTPLYSDLYLSYLLNGTANSSSSFSSTDHHHLGFYNTSMEYLMAHDQYHEASAAAASSNEKREMDLIEMVSSSQFAQGANRTSF</sequence>
<dbReference type="InterPro" id="IPR050560">
    <property type="entry name" value="MYB_TF"/>
</dbReference>
<dbReference type="PROSITE" id="PS51294">
    <property type="entry name" value="HTH_MYB"/>
    <property type="match status" value="2"/>
</dbReference>
<keyword evidence="3" id="KW-0805">Transcription regulation</keyword>
<evidence type="ECO:0000256" key="6">
    <source>
        <dbReference type="SAM" id="MobiDB-lite"/>
    </source>
</evidence>
<evidence type="ECO:0000313" key="9">
    <source>
        <dbReference type="EMBL" id="BBH04669.1"/>
    </source>
</evidence>
<gene>
    <name evidence="9" type="ORF">Prudu_015869</name>
</gene>
<keyword evidence="5" id="KW-0539">Nucleus</keyword>
<dbReference type="PANTHER" id="PTHR45614">
    <property type="entry name" value="MYB PROTEIN-RELATED"/>
    <property type="match status" value="1"/>
</dbReference>
<dbReference type="SMART" id="SM00717">
    <property type="entry name" value="SANT"/>
    <property type="match status" value="2"/>
</dbReference>
<feature type="compositionally biased region" description="Basic and acidic residues" evidence="6">
    <location>
        <begin position="277"/>
        <end position="286"/>
    </location>
</feature>
<keyword evidence="3" id="KW-0804">Transcription</keyword>
<evidence type="ECO:0000256" key="3">
    <source>
        <dbReference type="ARBA" id="ARBA00023015"/>
    </source>
</evidence>
<dbReference type="GO" id="GO:0005634">
    <property type="term" value="C:nucleus"/>
    <property type="evidence" value="ECO:0007669"/>
    <property type="project" value="UniProtKB-SubCell"/>
</dbReference>
<dbReference type="FunFam" id="1.10.10.60:FF:000010">
    <property type="entry name" value="Transcriptional activator Myb isoform A"/>
    <property type="match status" value="1"/>
</dbReference>
<dbReference type="InterPro" id="IPR017930">
    <property type="entry name" value="Myb_dom"/>
</dbReference>
<comment type="subcellular location">
    <subcellularLocation>
        <location evidence="1">Nucleus</location>
    </subcellularLocation>
</comment>
<reference evidence="9" key="1">
    <citation type="journal article" date="2019" name="Science">
        <title>Mutation of a bHLH transcription factor allowed almond domestication.</title>
        <authorList>
            <person name="Sanchez-Perez R."/>
            <person name="Pavan S."/>
            <person name="Mazzeo R."/>
            <person name="Moldovan C."/>
            <person name="Aiese Cigliano R."/>
            <person name="Del Cueto J."/>
            <person name="Ricciardi F."/>
            <person name="Lotti C."/>
            <person name="Ricciardi L."/>
            <person name="Dicenta F."/>
            <person name="Lopez-Marques R.L."/>
            <person name="Lindberg Moller B."/>
        </authorList>
    </citation>
    <scope>NUCLEOTIDE SEQUENCE</scope>
</reference>
<evidence type="ECO:0000259" key="7">
    <source>
        <dbReference type="PROSITE" id="PS50090"/>
    </source>
</evidence>
<protein>
    <submittedName>
        <fullName evidence="9">Myb domain protein 119</fullName>
    </submittedName>
</protein>
<proteinExistence type="predicted"/>
<evidence type="ECO:0000256" key="5">
    <source>
        <dbReference type="ARBA" id="ARBA00023242"/>
    </source>
</evidence>
<dbReference type="InterPro" id="IPR009057">
    <property type="entry name" value="Homeodomain-like_sf"/>
</dbReference>
<dbReference type="AlphaFoldDB" id="A0A4Y1RK98"/>